<comment type="caution">
    <text evidence="2">The sequence shown here is derived from an EMBL/GenBank/DDBJ whole genome shotgun (WGS) entry which is preliminary data.</text>
</comment>
<name>A0A9P0LUY6_ACAOB</name>
<evidence type="ECO:0000313" key="2">
    <source>
        <dbReference type="EMBL" id="CAH2003152.1"/>
    </source>
</evidence>
<proteinExistence type="predicted"/>
<gene>
    <name evidence="2" type="ORF">ACAOBT_LOCUS27216</name>
</gene>
<sequence>MYGSTGRASLEMAANASIQAFQISIYNDSENDSQLNEQFPQPSEQSENHGSTIGNSANRPKPKKKK</sequence>
<feature type="region of interest" description="Disordered" evidence="1">
    <location>
        <begin position="29"/>
        <end position="66"/>
    </location>
</feature>
<protein>
    <submittedName>
        <fullName evidence="2">Uncharacterized protein</fullName>
    </submittedName>
</protein>
<dbReference type="Proteomes" id="UP001152888">
    <property type="component" value="Unassembled WGS sequence"/>
</dbReference>
<organism evidence="2 3">
    <name type="scientific">Acanthoscelides obtectus</name>
    <name type="common">Bean weevil</name>
    <name type="synonym">Bruchus obtectus</name>
    <dbReference type="NCBI Taxonomy" id="200917"/>
    <lineage>
        <taxon>Eukaryota</taxon>
        <taxon>Metazoa</taxon>
        <taxon>Ecdysozoa</taxon>
        <taxon>Arthropoda</taxon>
        <taxon>Hexapoda</taxon>
        <taxon>Insecta</taxon>
        <taxon>Pterygota</taxon>
        <taxon>Neoptera</taxon>
        <taxon>Endopterygota</taxon>
        <taxon>Coleoptera</taxon>
        <taxon>Polyphaga</taxon>
        <taxon>Cucujiformia</taxon>
        <taxon>Chrysomeloidea</taxon>
        <taxon>Chrysomelidae</taxon>
        <taxon>Bruchinae</taxon>
        <taxon>Bruchini</taxon>
        <taxon>Acanthoscelides</taxon>
    </lineage>
</organism>
<evidence type="ECO:0000256" key="1">
    <source>
        <dbReference type="SAM" id="MobiDB-lite"/>
    </source>
</evidence>
<feature type="compositionally biased region" description="Polar residues" evidence="1">
    <location>
        <begin position="29"/>
        <end position="58"/>
    </location>
</feature>
<reference evidence="2" key="1">
    <citation type="submission" date="2022-03" db="EMBL/GenBank/DDBJ databases">
        <authorList>
            <person name="Sayadi A."/>
        </authorList>
    </citation>
    <scope>NUCLEOTIDE SEQUENCE</scope>
</reference>
<accession>A0A9P0LUY6</accession>
<dbReference type="EMBL" id="CAKOFQ010007531">
    <property type="protein sequence ID" value="CAH2003152.1"/>
    <property type="molecule type" value="Genomic_DNA"/>
</dbReference>
<dbReference type="AlphaFoldDB" id="A0A9P0LUY6"/>
<keyword evidence="3" id="KW-1185">Reference proteome</keyword>
<evidence type="ECO:0000313" key="3">
    <source>
        <dbReference type="Proteomes" id="UP001152888"/>
    </source>
</evidence>